<evidence type="ECO:0000313" key="1">
    <source>
        <dbReference type="EMBL" id="ACN31806.1"/>
    </source>
</evidence>
<proteinExistence type="evidence at transcript level"/>
<sequence>MHRWQIGASYPQALSPDETQTDCYHSLLRAKPRITSSSASCLSRDPLVLCSEPSHRTRRTAS</sequence>
<organism evidence="1">
    <name type="scientific">Zea mays</name>
    <name type="common">Maize</name>
    <dbReference type="NCBI Taxonomy" id="4577"/>
    <lineage>
        <taxon>Eukaryota</taxon>
        <taxon>Viridiplantae</taxon>
        <taxon>Streptophyta</taxon>
        <taxon>Embryophyta</taxon>
        <taxon>Tracheophyta</taxon>
        <taxon>Spermatophyta</taxon>
        <taxon>Magnoliopsida</taxon>
        <taxon>Liliopsida</taxon>
        <taxon>Poales</taxon>
        <taxon>Poaceae</taxon>
        <taxon>PACMAD clade</taxon>
        <taxon>Panicoideae</taxon>
        <taxon>Andropogonodae</taxon>
        <taxon>Andropogoneae</taxon>
        <taxon>Tripsacinae</taxon>
        <taxon>Zea</taxon>
    </lineage>
</organism>
<dbReference type="EMBL" id="BT065930">
    <property type="protein sequence ID" value="ACN31806.1"/>
    <property type="molecule type" value="mRNA"/>
</dbReference>
<reference evidence="1" key="1">
    <citation type="journal article" date="2009" name="PLoS Genet.">
        <title>Sequencing, mapping, and analysis of 27,455 maize full-length cDNAs.</title>
        <authorList>
            <person name="Soderlund C."/>
            <person name="Descour A."/>
            <person name="Kudrna D."/>
            <person name="Bomhoff M."/>
            <person name="Boyd L."/>
            <person name="Currie J."/>
            <person name="Angelova A."/>
            <person name="Collura K."/>
            <person name="Wissotski M."/>
            <person name="Ashley E."/>
            <person name="Morrow D."/>
            <person name="Fernandes J."/>
            <person name="Walbot V."/>
            <person name="Yu Y."/>
        </authorList>
    </citation>
    <scope>NUCLEOTIDE SEQUENCE</scope>
    <source>
        <strain evidence="1">B73</strain>
    </source>
</reference>
<name>C0PCB1_MAIZE</name>
<protein>
    <submittedName>
        <fullName evidence="1">Uncharacterized protein</fullName>
    </submittedName>
</protein>
<dbReference type="AlphaFoldDB" id="C0PCB1"/>
<reference evidence="1" key="2">
    <citation type="submission" date="2012-06" db="EMBL/GenBank/DDBJ databases">
        <authorList>
            <person name="Yu Y."/>
            <person name="Currie J."/>
            <person name="Lomeli R."/>
            <person name="Angelova A."/>
            <person name="Collura K."/>
            <person name="Wissotski M."/>
            <person name="Campos D."/>
            <person name="Kudrna D."/>
            <person name="Golser W."/>
            <person name="Ashely E."/>
            <person name="Descour A."/>
            <person name="Fernandes J."/>
            <person name="Soderlund C."/>
            <person name="Walbot V."/>
        </authorList>
    </citation>
    <scope>NUCLEOTIDE SEQUENCE</scope>
    <source>
        <strain evidence="1">B73</strain>
    </source>
</reference>
<accession>C0PCB1</accession>